<organism evidence="2 3">
    <name type="scientific">Pseudomonas salomonii</name>
    <dbReference type="NCBI Taxonomy" id="191391"/>
    <lineage>
        <taxon>Bacteria</taxon>
        <taxon>Pseudomonadati</taxon>
        <taxon>Pseudomonadota</taxon>
        <taxon>Gammaproteobacteria</taxon>
        <taxon>Pseudomonadales</taxon>
        <taxon>Pseudomonadaceae</taxon>
        <taxon>Pseudomonas</taxon>
    </lineage>
</organism>
<gene>
    <name evidence="2" type="ORF">SAMN05216247_102366</name>
</gene>
<protein>
    <submittedName>
        <fullName evidence="2">Predicted dehydrogenase</fullName>
    </submittedName>
</protein>
<dbReference type="EMBL" id="FNOX01000002">
    <property type="protein sequence ID" value="SDX98904.1"/>
    <property type="molecule type" value="Genomic_DNA"/>
</dbReference>
<dbReference type="InterPro" id="IPR036291">
    <property type="entry name" value="NAD(P)-bd_dom_sf"/>
</dbReference>
<dbReference type="Gene3D" id="3.40.50.720">
    <property type="entry name" value="NAD(P)-binding Rossmann-like Domain"/>
    <property type="match status" value="1"/>
</dbReference>
<evidence type="ECO:0000259" key="1">
    <source>
        <dbReference type="Pfam" id="PF01408"/>
    </source>
</evidence>
<proteinExistence type="predicted"/>
<name>A0A1H3G8T2_9PSED</name>
<dbReference type="Proteomes" id="UP000182902">
    <property type="component" value="Unassembled WGS sequence"/>
</dbReference>
<evidence type="ECO:0000313" key="2">
    <source>
        <dbReference type="EMBL" id="SDX98904.1"/>
    </source>
</evidence>
<dbReference type="Gene3D" id="3.30.360.10">
    <property type="entry name" value="Dihydrodipicolinate Reductase, domain 2"/>
    <property type="match status" value="1"/>
</dbReference>
<dbReference type="InterPro" id="IPR000683">
    <property type="entry name" value="Gfo/Idh/MocA-like_OxRdtase_N"/>
</dbReference>
<evidence type="ECO:0000313" key="3">
    <source>
        <dbReference type="Proteomes" id="UP000182902"/>
    </source>
</evidence>
<dbReference type="GO" id="GO:0000166">
    <property type="term" value="F:nucleotide binding"/>
    <property type="evidence" value="ECO:0007669"/>
    <property type="project" value="InterPro"/>
</dbReference>
<dbReference type="Pfam" id="PF01408">
    <property type="entry name" value="GFO_IDH_MocA"/>
    <property type="match status" value="1"/>
</dbReference>
<reference evidence="2 3" key="1">
    <citation type="submission" date="2016-10" db="EMBL/GenBank/DDBJ databases">
        <authorList>
            <person name="de Groot N.N."/>
        </authorList>
    </citation>
    <scope>NUCLEOTIDE SEQUENCE [LARGE SCALE GENOMIC DNA]</scope>
    <source>
        <strain evidence="2 3">ICMP 14252</strain>
    </source>
</reference>
<sequence length="357" mass="39059">MKLLIVGLGYAGKRYQRAFRHLAGTLDLPLDIAYVARQQRIGEALPYYPDVPRALAEFHPDVVVVSVNDHAHVGILHNLAGFAGFVLCEKPLAAPGDDWRSACAGLASAQGFALDLVERYSEASLRLKERVDGQAWSLIRASFHWGKDRLNDYRPTCGVSSEVIHALDLVQWIGAPGATFHLRQAIGIGSDFSLSGPDVPDTVLLTAALGGAVITGYSSFVNIQRQRTLDFSFSDPAGRIFHARIVYDTPAWDHDELRIWTRDGDGREVLVDAFRTAPSEGGLETLLKLSRLCEDVARVTELGGAPRQPFADLDEAIRLQSLLDGIGQQIVTRPLARYVRGAERLLIPKSADLESLG</sequence>
<dbReference type="SUPFAM" id="SSF51735">
    <property type="entry name" value="NAD(P)-binding Rossmann-fold domains"/>
    <property type="match status" value="1"/>
</dbReference>
<accession>A0A1H3G8T2</accession>
<dbReference type="RefSeq" id="WP_069787727.1">
    <property type="nucleotide sequence ID" value="NZ_FNOX01000002.1"/>
</dbReference>
<dbReference type="AlphaFoldDB" id="A0A1H3G8T2"/>
<feature type="domain" description="Gfo/Idh/MocA-like oxidoreductase N-terminal" evidence="1">
    <location>
        <begin position="2"/>
        <end position="105"/>
    </location>
</feature>